<dbReference type="InterPro" id="IPR026095">
    <property type="entry name" value="Myb/SANT-like_DNA-bd_dom_prot"/>
</dbReference>
<reference evidence="2 3" key="1">
    <citation type="submission" date="2024-05" db="EMBL/GenBank/DDBJ databases">
        <title>Genetic variation in Jamaican populations of the coffee berry borer (Hypothenemus hampei).</title>
        <authorList>
            <person name="Errbii M."/>
            <person name="Myrie A."/>
        </authorList>
    </citation>
    <scope>NUCLEOTIDE SEQUENCE [LARGE SCALE GENOMIC DNA]</scope>
    <source>
        <strain evidence="2">JA-Hopewell-2020-01-JO</strain>
        <tissue evidence="2">Whole body</tissue>
    </source>
</reference>
<dbReference type="EMBL" id="JBDJPC010000007">
    <property type="protein sequence ID" value="KAL1493946.1"/>
    <property type="molecule type" value="Genomic_DNA"/>
</dbReference>
<proteinExistence type="predicted"/>
<organism evidence="2 3">
    <name type="scientific">Hypothenemus hampei</name>
    <name type="common">Coffee berry borer</name>
    <dbReference type="NCBI Taxonomy" id="57062"/>
    <lineage>
        <taxon>Eukaryota</taxon>
        <taxon>Metazoa</taxon>
        <taxon>Ecdysozoa</taxon>
        <taxon>Arthropoda</taxon>
        <taxon>Hexapoda</taxon>
        <taxon>Insecta</taxon>
        <taxon>Pterygota</taxon>
        <taxon>Neoptera</taxon>
        <taxon>Endopterygota</taxon>
        <taxon>Coleoptera</taxon>
        <taxon>Polyphaga</taxon>
        <taxon>Cucujiformia</taxon>
        <taxon>Curculionidae</taxon>
        <taxon>Scolytinae</taxon>
        <taxon>Hypothenemus</taxon>
    </lineage>
</organism>
<dbReference type="Proteomes" id="UP001566132">
    <property type="component" value="Unassembled WGS sequence"/>
</dbReference>
<dbReference type="Gene3D" id="1.10.10.60">
    <property type="entry name" value="Homeodomain-like"/>
    <property type="match status" value="1"/>
</dbReference>
<dbReference type="Pfam" id="PF13837">
    <property type="entry name" value="Myb_DNA-bind_4"/>
    <property type="match status" value="1"/>
</dbReference>
<dbReference type="PANTHER" id="PTHR22666:SF3">
    <property type="entry name" value="MYB_SANT-LIKE DNA-BINDING DOMAIN-CONTAINING PROTEIN 1"/>
    <property type="match status" value="1"/>
</dbReference>
<dbReference type="AlphaFoldDB" id="A0ABD1EH52"/>
<evidence type="ECO:0000313" key="3">
    <source>
        <dbReference type="Proteomes" id="UP001566132"/>
    </source>
</evidence>
<gene>
    <name evidence="2" type="ORF">ABEB36_009625</name>
</gene>
<feature type="domain" description="Myb-like" evidence="1">
    <location>
        <begin position="58"/>
        <end position="122"/>
    </location>
</feature>
<evidence type="ECO:0000313" key="2">
    <source>
        <dbReference type="EMBL" id="KAL1493946.1"/>
    </source>
</evidence>
<dbReference type="CDD" id="cd12203">
    <property type="entry name" value="GT1"/>
    <property type="match status" value="1"/>
</dbReference>
<evidence type="ECO:0000259" key="1">
    <source>
        <dbReference type="PROSITE" id="PS50090"/>
    </source>
</evidence>
<dbReference type="InterPro" id="IPR044822">
    <property type="entry name" value="Myb_DNA-bind_4"/>
</dbReference>
<accession>A0ABD1EH52</accession>
<keyword evidence="3" id="KW-1185">Reference proteome</keyword>
<name>A0ABD1EH52_HYPHA</name>
<sequence>MEKSLIPVECFRGGDKYCLNLQEDEISRMEKDSTFFDEIIDKYAPVREETVTITHKVNDEDGENIWKENEVKFFISLYGEHLNDFKSAKRKKQMWNIIAEKMQCQGYNRNAEKCQRKWINMTRAYRSVKDNRGPKSSGRGKRIIKTLTLSMKYWVIVRQTQ</sequence>
<dbReference type="InterPro" id="IPR001005">
    <property type="entry name" value="SANT/Myb"/>
</dbReference>
<dbReference type="PROSITE" id="PS50090">
    <property type="entry name" value="MYB_LIKE"/>
    <property type="match status" value="1"/>
</dbReference>
<comment type="caution">
    <text evidence="2">The sequence shown here is derived from an EMBL/GenBank/DDBJ whole genome shotgun (WGS) entry which is preliminary data.</text>
</comment>
<dbReference type="PANTHER" id="PTHR22666">
    <property type="entry name" value="MYB_SANT-LIKE DNA-BINDING DOMAIN-CONTAINING PROTEIN 1"/>
    <property type="match status" value="1"/>
</dbReference>
<protein>
    <recommendedName>
        <fullName evidence="1">Myb-like domain-containing protein</fullName>
    </recommendedName>
</protein>